<dbReference type="GO" id="GO:0005975">
    <property type="term" value="P:carbohydrate metabolic process"/>
    <property type="evidence" value="ECO:0007669"/>
    <property type="project" value="InterPro"/>
</dbReference>
<gene>
    <name evidence="2" type="ORF">SO802_013615</name>
</gene>
<evidence type="ECO:0000256" key="1">
    <source>
        <dbReference type="SAM" id="MobiDB-lite"/>
    </source>
</evidence>
<feature type="compositionally biased region" description="Polar residues" evidence="1">
    <location>
        <begin position="469"/>
        <end position="482"/>
    </location>
</feature>
<accession>A0AAW2D8T7</accession>
<evidence type="ECO:0000313" key="3">
    <source>
        <dbReference type="Proteomes" id="UP001459277"/>
    </source>
</evidence>
<feature type="region of interest" description="Disordered" evidence="1">
    <location>
        <begin position="1"/>
        <end position="35"/>
    </location>
</feature>
<reference evidence="2 3" key="1">
    <citation type="submission" date="2024-01" db="EMBL/GenBank/DDBJ databases">
        <title>A telomere-to-telomere, gap-free genome of sweet tea (Lithocarpus litseifolius).</title>
        <authorList>
            <person name="Zhou J."/>
        </authorList>
    </citation>
    <scope>NUCLEOTIDE SEQUENCE [LARGE SCALE GENOMIC DNA]</scope>
    <source>
        <strain evidence="2">Zhou-2022a</strain>
        <tissue evidence="2">Leaf</tissue>
    </source>
</reference>
<dbReference type="AlphaFoldDB" id="A0AAW2D8T7"/>
<dbReference type="SUPFAM" id="SSF48208">
    <property type="entry name" value="Six-hairpin glycosidases"/>
    <property type="match status" value="1"/>
</dbReference>
<feature type="region of interest" description="Disordered" evidence="1">
    <location>
        <begin position="462"/>
        <end position="574"/>
    </location>
</feature>
<dbReference type="EMBL" id="JAZDWU010000004">
    <property type="protein sequence ID" value="KAL0006054.1"/>
    <property type="molecule type" value="Genomic_DNA"/>
</dbReference>
<evidence type="ECO:0000313" key="2">
    <source>
        <dbReference type="EMBL" id="KAL0006054.1"/>
    </source>
</evidence>
<feature type="compositionally biased region" description="Basic and acidic residues" evidence="1">
    <location>
        <begin position="513"/>
        <end position="524"/>
    </location>
</feature>
<name>A0AAW2D8T7_9ROSI</name>
<dbReference type="PANTHER" id="PTHR42899">
    <property type="entry name" value="SPERMATOGENESIS-ASSOCIATED PROTEIN 20"/>
    <property type="match status" value="1"/>
</dbReference>
<organism evidence="2 3">
    <name type="scientific">Lithocarpus litseifolius</name>
    <dbReference type="NCBI Taxonomy" id="425828"/>
    <lineage>
        <taxon>Eukaryota</taxon>
        <taxon>Viridiplantae</taxon>
        <taxon>Streptophyta</taxon>
        <taxon>Embryophyta</taxon>
        <taxon>Tracheophyta</taxon>
        <taxon>Spermatophyta</taxon>
        <taxon>Magnoliopsida</taxon>
        <taxon>eudicotyledons</taxon>
        <taxon>Gunneridae</taxon>
        <taxon>Pentapetalae</taxon>
        <taxon>rosids</taxon>
        <taxon>fabids</taxon>
        <taxon>Fagales</taxon>
        <taxon>Fagaceae</taxon>
        <taxon>Lithocarpus</taxon>
    </lineage>
</organism>
<feature type="compositionally biased region" description="Basic and acidic residues" evidence="1">
    <location>
        <begin position="1"/>
        <end position="11"/>
    </location>
</feature>
<sequence>MEKKIGEDKSIGEQPSSPEKSSHSHKLTNRPAAWDSKRDMLVKSGAFAIEQSSEAVPATASPSKLPDELPQNTLLLCAEQLSGSYDSEYGGFGSAPKFPRPVENQLMLYWSKKMKHTGKFQEANEALKMVLFSLQCLARGGIHEHVGCGFHRYSVDKFRHVPHFEKMLYDQGQIASLYLSSFSITTDVFYSCVSWDIFDYLRRKVIGQEGEIFSAEDADSAEYEGTSRKKEGAFCVWTSKEVDGILGQHATIFKNHFYIKPMANRALSRMSDPHHEFQGKNVLFGRHNPAEMTSKLGMPLEQYLDILGECRKKAFEVRSSRPRPHLDDKRVVVFVEVGVFGCNLMHWSSDSAIGGFSVLIMARAVRNRILKDANGDISGHLRNHIHLTNCIHLKNHMHKNSPILADRSLMRDLVVLQRSRSLRDPSASPSSWHSPSIVDLLPKKGENDARIWEGRSIGIEHRREARRMSGSSPTLPNLSTSKVAPGEVSGGNDGVAAISKRSSKSGVGNGRIIRREESSRKSNRTDILGGNEESPLNQDGNVLAHGVVSRNSESTDGKSKQKGKQIGDVQLKTV</sequence>
<proteinExistence type="predicted"/>
<dbReference type="Proteomes" id="UP001459277">
    <property type="component" value="Unassembled WGS sequence"/>
</dbReference>
<keyword evidence="3" id="KW-1185">Reference proteome</keyword>
<dbReference type="InterPro" id="IPR024705">
    <property type="entry name" value="Ssp411"/>
</dbReference>
<protein>
    <submittedName>
        <fullName evidence="2">Uncharacterized protein</fullName>
    </submittedName>
</protein>
<dbReference type="InterPro" id="IPR008928">
    <property type="entry name" value="6-hairpin_glycosidase_sf"/>
</dbReference>
<dbReference type="GO" id="GO:0009507">
    <property type="term" value="C:chloroplast"/>
    <property type="evidence" value="ECO:0007669"/>
    <property type="project" value="TreeGrafter"/>
</dbReference>
<comment type="caution">
    <text evidence="2">The sequence shown here is derived from an EMBL/GenBank/DDBJ whole genome shotgun (WGS) entry which is preliminary data.</text>
</comment>
<dbReference type="PANTHER" id="PTHR42899:SF1">
    <property type="entry name" value="SPERMATOGENESIS-ASSOCIATED PROTEIN 20"/>
    <property type="match status" value="1"/>
</dbReference>